<keyword evidence="2" id="KW-0812">Transmembrane</keyword>
<keyword evidence="2" id="KW-1133">Transmembrane helix</keyword>
<dbReference type="Proteomes" id="UP000677228">
    <property type="component" value="Unassembled WGS sequence"/>
</dbReference>
<feature type="compositionally biased region" description="Low complexity" evidence="1">
    <location>
        <begin position="201"/>
        <end position="226"/>
    </location>
</feature>
<keyword evidence="2" id="KW-0472">Membrane</keyword>
<evidence type="ECO:0000313" key="4">
    <source>
        <dbReference type="EMBL" id="CAF3683027.1"/>
    </source>
</evidence>
<sequence length="234" mass="25983">SLTLNDSGNKQTGLVEEINQVNDPNYSLVFDNKDARLERLQYKPAEEHKKKRRNDAIFLGRLKAMRTIVITCSLVGIIGLIAAAIFWYKVQKRAEAAVESEYPSYGVTGPSKDSRILPSSTAFDRKLAQSAQMFHYQHQKQQMIAHEKAHMDQKPVNSDESDDDIHGGDYTVYECPGLAPTGEMEVRNPLFSEPDSTTALTSSSHPSVTSHHPQPSSTTPPLSTSPIRDDKGMP</sequence>
<gene>
    <name evidence="3" type="ORF">OVA965_LOCUS9699</name>
    <name evidence="4" type="ORF">TMI583_LOCUS9695</name>
</gene>
<feature type="transmembrane region" description="Helical" evidence="2">
    <location>
        <begin position="68"/>
        <end position="88"/>
    </location>
</feature>
<dbReference type="PANTHER" id="PTHR23352">
    <property type="entry name" value="NEURAL PROLIFERATION DIFFERENTIATION AND CONTROL PROTEIN-1 NPDC-1 PROTEIN"/>
    <property type="match status" value="1"/>
</dbReference>
<evidence type="ECO:0008006" key="6">
    <source>
        <dbReference type="Google" id="ProtNLM"/>
    </source>
</evidence>
<feature type="region of interest" description="Disordered" evidence="1">
    <location>
        <begin position="143"/>
        <end position="234"/>
    </location>
</feature>
<protein>
    <recommendedName>
        <fullName evidence="6">Neural proliferation differentiation and control protein 1</fullName>
    </recommendedName>
</protein>
<feature type="non-terminal residue" evidence="3">
    <location>
        <position position="234"/>
    </location>
</feature>
<dbReference type="EMBL" id="CAJOBA010003474">
    <property type="protein sequence ID" value="CAF3683027.1"/>
    <property type="molecule type" value="Genomic_DNA"/>
</dbReference>
<organism evidence="3 5">
    <name type="scientific">Didymodactylos carnosus</name>
    <dbReference type="NCBI Taxonomy" id="1234261"/>
    <lineage>
        <taxon>Eukaryota</taxon>
        <taxon>Metazoa</taxon>
        <taxon>Spiralia</taxon>
        <taxon>Gnathifera</taxon>
        <taxon>Rotifera</taxon>
        <taxon>Eurotatoria</taxon>
        <taxon>Bdelloidea</taxon>
        <taxon>Philodinida</taxon>
        <taxon>Philodinidae</taxon>
        <taxon>Didymodactylos</taxon>
    </lineage>
</organism>
<dbReference type="EMBL" id="CAJNOK010003473">
    <property type="protein sequence ID" value="CAF0902579.1"/>
    <property type="molecule type" value="Genomic_DNA"/>
</dbReference>
<name>A0A8S2DDH5_9BILA</name>
<evidence type="ECO:0000313" key="3">
    <source>
        <dbReference type="EMBL" id="CAF0902579.1"/>
    </source>
</evidence>
<accession>A0A8S2DDH5</accession>
<reference evidence="3" key="1">
    <citation type="submission" date="2021-02" db="EMBL/GenBank/DDBJ databases">
        <authorList>
            <person name="Nowell W R."/>
        </authorList>
    </citation>
    <scope>NUCLEOTIDE SEQUENCE</scope>
</reference>
<evidence type="ECO:0000313" key="5">
    <source>
        <dbReference type="Proteomes" id="UP000677228"/>
    </source>
</evidence>
<proteinExistence type="predicted"/>
<evidence type="ECO:0000256" key="1">
    <source>
        <dbReference type="SAM" id="MobiDB-lite"/>
    </source>
</evidence>
<dbReference type="AlphaFoldDB" id="A0A8S2DDH5"/>
<dbReference type="InterPro" id="IPR009635">
    <property type="entry name" value="NPDC1"/>
</dbReference>
<comment type="caution">
    <text evidence="3">The sequence shown here is derived from an EMBL/GenBank/DDBJ whole genome shotgun (WGS) entry which is preliminary data.</text>
</comment>
<dbReference type="PANTHER" id="PTHR23352:SF2">
    <property type="entry name" value="NEURAL PROLIFERATION DIFFERENTIATION AND CONTROL PROTEIN 1"/>
    <property type="match status" value="1"/>
</dbReference>
<dbReference type="GO" id="GO:0016020">
    <property type="term" value="C:membrane"/>
    <property type="evidence" value="ECO:0007669"/>
    <property type="project" value="InterPro"/>
</dbReference>
<evidence type="ECO:0000256" key="2">
    <source>
        <dbReference type="SAM" id="Phobius"/>
    </source>
</evidence>
<dbReference type="Pfam" id="PF06809">
    <property type="entry name" value="NPDC1"/>
    <property type="match status" value="1"/>
</dbReference>
<dbReference type="Proteomes" id="UP000682733">
    <property type="component" value="Unassembled WGS sequence"/>
</dbReference>